<reference evidence="2 3" key="1">
    <citation type="journal article" date="2014" name="Int. J. Syst. Evol. Microbiol.">
        <title>Complete genome sequence of Corynebacterium casei LMG S-19264T (=DSM 44701T), isolated from a smear-ripened cheese.</title>
        <authorList>
            <consortium name="US DOE Joint Genome Institute (JGI-PGF)"/>
            <person name="Walter F."/>
            <person name="Albersmeier A."/>
            <person name="Kalinowski J."/>
            <person name="Ruckert C."/>
        </authorList>
    </citation>
    <scope>NUCLEOTIDE SEQUENCE [LARGE SCALE GENOMIC DNA]</scope>
    <source>
        <strain evidence="2 3">KCTC 12285</strain>
    </source>
</reference>
<dbReference type="InterPro" id="IPR038740">
    <property type="entry name" value="BioF2-like_GNAT_dom"/>
</dbReference>
<protein>
    <recommendedName>
        <fullName evidence="1">BioF2-like acetyltransferase domain-containing protein</fullName>
    </recommendedName>
</protein>
<comment type="caution">
    <text evidence="2">The sequence shown here is derived from an EMBL/GenBank/DDBJ whole genome shotgun (WGS) entry which is preliminary data.</text>
</comment>
<organism evidence="2 3">
    <name type="scientific">Aquimarina muelleri</name>
    <dbReference type="NCBI Taxonomy" id="279356"/>
    <lineage>
        <taxon>Bacteria</taxon>
        <taxon>Pseudomonadati</taxon>
        <taxon>Bacteroidota</taxon>
        <taxon>Flavobacteriia</taxon>
        <taxon>Flavobacteriales</taxon>
        <taxon>Flavobacteriaceae</taxon>
        <taxon>Aquimarina</taxon>
    </lineage>
</organism>
<keyword evidence="3" id="KW-1185">Reference proteome</keyword>
<evidence type="ECO:0000259" key="1">
    <source>
        <dbReference type="Pfam" id="PF13480"/>
    </source>
</evidence>
<evidence type="ECO:0000313" key="2">
    <source>
        <dbReference type="EMBL" id="GGX27005.1"/>
    </source>
</evidence>
<feature type="domain" description="BioF2-like acetyltransferase" evidence="1">
    <location>
        <begin position="101"/>
        <end position="248"/>
    </location>
</feature>
<dbReference type="AlphaFoldDB" id="A0A918JY82"/>
<dbReference type="Pfam" id="PF13480">
    <property type="entry name" value="Acetyltransf_6"/>
    <property type="match status" value="1"/>
</dbReference>
<proteinExistence type="predicted"/>
<dbReference type="EMBL" id="BMWS01000023">
    <property type="protein sequence ID" value="GGX27005.1"/>
    <property type="molecule type" value="Genomic_DNA"/>
</dbReference>
<dbReference type="SUPFAM" id="SSF55729">
    <property type="entry name" value="Acyl-CoA N-acyltransferases (Nat)"/>
    <property type="match status" value="1"/>
</dbReference>
<name>A0A918JY82_9FLAO</name>
<dbReference type="RefSeq" id="WP_027412709.1">
    <property type="nucleotide sequence ID" value="NZ_BMWS01000023.1"/>
</dbReference>
<evidence type="ECO:0000313" key="3">
    <source>
        <dbReference type="Proteomes" id="UP000601108"/>
    </source>
</evidence>
<gene>
    <name evidence="2" type="ORF">GCM10007384_30260</name>
</gene>
<dbReference type="Proteomes" id="UP000601108">
    <property type="component" value="Unassembled WGS sequence"/>
</dbReference>
<dbReference type="InterPro" id="IPR016181">
    <property type="entry name" value="Acyl_CoA_acyltransferase"/>
</dbReference>
<accession>A0A918JY82</accession>
<sequence length="384" mass="46273">MKKVRIDYFFELFEKSVIPKIFSRVECFEKEESIVNPDYKDDFDNASNTIYSVFFIPNYLKPIFGKDTFKIKKITQFFKGYAIFLEGFVSANAYIKYRFRSNAKGIRRKINRLESCFNISYKTYYGEIKQEEYNFLMNTLEEMLVKRFEQRNDVSQSLLSWDHYKNIYFSLINEKRASMFVVYDRNKPIVVSLNHHFYKRLFSAISSYDIDYSKFSLGSLEIYKKLDWCITNDYKSYEMGMGDLTYKREWSNHIYNFEHQIMYPKNNSIATLYANLEYMKAFAKEMIFKIAYVRYKEYKTKRKKNDNTIDVKYEAFPIEKVHYSKEHPVVDFNNDDYVFLRNIVFDFLYSSIENVSDVKVLEVSEKQKTYIIAGKSKMQKIVFM</sequence>